<dbReference type="CDD" id="cd07377">
    <property type="entry name" value="WHTH_GntR"/>
    <property type="match status" value="1"/>
</dbReference>
<keyword evidence="1" id="KW-0805">Transcription regulation</keyword>
<dbReference type="STRING" id="418495.SAMN05216215_100387"/>
<dbReference type="RefSeq" id="WP_093261299.1">
    <property type="nucleotide sequence ID" value="NZ_FNOK01000003.1"/>
</dbReference>
<reference evidence="6" key="1">
    <citation type="submission" date="2016-10" db="EMBL/GenBank/DDBJ databases">
        <authorList>
            <person name="Varghese N."/>
            <person name="Submissions S."/>
        </authorList>
    </citation>
    <scope>NUCLEOTIDE SEQUENCE [LARGE SCALE GENOMIC DNA]</scope>
    <source>
        <strain evidence="6">CGMCC 4.3530</strain>
    </source>
</reference>
<dbReference type="EMBL" id="FNOK01000003">
    <property type="protein sequence ID" value="SDW42770.1"/>
    <property type="molecule type" value="Genomic_DNA"/>
</dbReference>
<dbReference type="SMART" id="SM00345">
    <property type="entry name" value="HTH_GNTR"/>
    <property type="match status" value="1"/>
</dbReference>
<dbReference type="InterPro" id="IPR000524">
    <property type="entry name" value="Tscrpt_reg_HTH_GntR"/>
</dbReference>
<evidence type="ECO:0000259" key="4">
    <source>
        <dbReference type="PROSITE" id="PS50949"/>
    </source>
</evidence>
<name>A0A1H2TG14_9PSEU</name>
<feature type="domain" description="HTH gntR-type" evidence="4">
    <location>
        <begin position="11"/>
        <end position="79"/>
    </location>
</feature>
<dbReference type="GO" id="GO:0003700">
    <property type="term" value="F:DNA-binding transcription factor activity"/>
    <property type="evidence" value="ECO:0007669"/>
    <property type="project" value="InterPro"/>
</dbReference>
<organism evidence="5 6">
    <name type="scientific">Saccharopolyspora shandongensis</name>
    <dbReference type="NCBI Taxonomy" id="418495"/>
    <lineage>
        <taxon>Bacteria</taxon>
        <taxon>Bacillati</taxon>
        <taxon>Actinomycetota</taxon>
        <taxon>Actinomycetes</taxon>
        <taxon>Pseudonocardiales</taxon>
        <taxon>Pseudonocardiaceae</taxon>
        <taxon>Saccharopolyspora</taxon>
    </lineage>
</organism>
<dbReference type="InterPro" id="IPR036390">
    <property type="entry name" value="WH_DNA-bd_sf"/>
</dbReference>
<dbReference type="PANTHER" id="PTHR38445">
    <property type="entry name" value="HTH-TYPE TRANSCRIPTIONAL REPRESSOR YTRA"/>
    <property type="match status" value="1"/>
</dbReference>
<keyword evidence="3" id="KW-0804">Transcription</keyword>
<accession>A0A1H2TG14</accession>
<evidence type="ECO:0000313" key="6">
    <source>
        <dbReference type="Proteomes" id="UP000199529"/>
    </source>
</evidence>
<sequence>MRISVDPSSDVPPFEQVRSTIAEQINSGELPVGTKLPTVRALAADLGIAANTAAKAYRELEQAGLLETRGRAGTFVSDAGNQAAARAAEAAATYAQITHALGIPADEALAIVRAALKA</sequence>
<dbReference type="PROSITE" id="PS50949">
    <property type="entry name" value="HTH_GNTR"/>
    <property type="match status" value="1"/>
</dbReference>
<keyword evidence="2" id="KW-0238">DNA-binding</keyword>
<evidence type="ECO:0000256" key="3">
    <source>
        <dbReference type="ARBA" id="ARBA00023163"/>
    </source>
</evidence>
<protein>
    <submittedName>
        <fullName evidence="5">Transcriptional regulator, GntR family</fullName>
    </submittedName>
</protein>
<dbReference type="OrthoDB" id="4307011at2"/>
<dbReference type="InterPro" id="IPR036388">
    <property type="entry name" value="WH-like_DNA-bd_sf"/>
</dbReference>
<dbReference type="Pfam" id="PF00392">
    <property type="entry name" value="GntR"/>
    <property type="match status" value="1"/>
</dbReference>
<dbReference type="GO" id="GO:0003677">
    <property type="term" value="F:DNA binding"/>
    <property type="evidence" value="ECO:0007669"/>
    <property type="project" value="UniProtKB-KW"/>
</dbReference>
<dbReference type="Proteomes" id="UP000199529">
    <property type="component" value="Unassembled WGS sequence"/>
</dbReference>
<dbReference type="AlphaFoldDB" id="A0A1H2TG14"/>
<gene>
    <name evidence="5" type="ORF">SAMN05216215_100387</name>
</gene>
<evidence type="ECO:0000313" key="5">
    <source>
        <dbReference type="EMBL" id="SDW42770.1"/>
    </source>
</evidence>
<evidence type="ECO:0000256" key="1">
    <source>
        <dbReference type="ARBA" id="ARBA00023015"/>
    </source>
</evidence>
<keyword evidence="6" id="KW-1185">Reference proteome</keyword>
<evidence type="ECO:0000256" key="2">
    <source>
        <dbReference type="ARBA" id="ARBA00023125"/>
    </source>
</evidence>
<dbReference type="Gene3D" id="1.10.10.10">
    <property type="entry name" value="Winged helix-like DNA-binding domain superfamily/Winged helix DNA-binding domain"/>
    <property type="match status" value="1"/>
</dbReference>
<dbReference type="SUPFAM" id="SSF46785">
    <property type="entry name" value="Winged helix' DNA-binding domain"/>
    <property type="match status" value="1"/>
</dbReference>
<dbReference type="PANTHER" id="PTHR38445:SF9">
    <property type="entry name" value="HTH-TYPE TRANSCRIPTIONAL REPRESSOR YTRA"/>
    <property type="match status" value="1"/>
</dbReference>
<proteinExistence type="predicted"/>